<keyword evidence="3" id="KW-0378">Hydrolase</keyword>
<dbReference type="PANTHER" id="PTHR43329">
    <property type="entry name" value="EPOXIDE HYDROLASE"/>
    <property type="match status" value="1"/>
</dbReference>
<evidence type="ECO:0000313" key="4">
    <source>
        <dbReference type="Proteomes" id="UP000183050"/>
    </source>
</evidence>
<protein>
    <submittedName>
        <fullName evidence="3">Alpha/beta hydrolase</fullName>
    </submittedName>
</protein>
<gene>
    <name evidence="2" type="ORF">BMW22_41315</name>
    <name evidence="3" type="ORF">BMW22_41360</name>
</gene>
<proteinExistence type="predicted"/>
<name>A0A1L3ZQ00_RHILE</name>
<dbReference type="EMBL" id="CP018236">
    <property type="protein sequence ID" value="API57725.1"/>
    <property type="molecule type" value="Genomic_DNA"/>
</dbReference>
<feature type="domain" description="AB hydrolase-1" evidence="1">
    <location>
        <begin position="27"/>
        <end position="247"/>
    </location>
</feature>
<keyword evidence="3" id="KW-0614">Plasmid</keyword>
<evidence type="ECO:0000313" key="3">
    <source>
        <dbReference type="EMBL" id="API57725.1"/>
    </source>
</evidence>
<dbReference type="InterPro" id="IPR029058">
    <property type="entry name" value="AB_hydrolase_fold"/>
</dbReference>
<sequence>MSNLERKLIPTPDGQVELLVEGIGPRIVLLPSLARGASDFDEIAPMIAAAGFRVLRPQPRGIGASSGPTEGITLIDLAADVVAAIEADCAPEKPEALFVVGHAFGNWVARVLAHHWPSMTKSVGLLAAIIGSTISPELLISVNVVSDNSKPDADRLFYLERDFFAPGHDASVWLSGWHTEVSQFQLAATNATADSSWTEVGKKIPVLYVAPEFDKIAPVPEENYLRDRVGHLTTLEIIHGAGHALLPEKVSEAAAVLVSFAQSIMRGEGGTPKSST</sequence>
<accession>A0A1L3ZQ00</accession>
<dbReference type="InterPro" id="IPR000073">
    <property type="entry name" value="AB_hydrolase_1"/>
</dbReference>
<geneLocation type="plasmid" evidence="3">
    <name>unnamed8</name>
</geneLocation>
<dbReference type="SUPFAM" id="SSF53474">
    <property type="entry name" value="alpha/beta-Hydrolases"/>
    <property type="match status" value="1"/>
</dbReference>
<dbReference type="EMBL" id="CP018236">
    <property type="protein sequence ID" value="API57718.1"/>
    <property type="molecule type" value="Genomic_DNA"/>
</dbReference>
<reference evidence="3 4" key="1">
    <citation type="submission" date="2016-11" db="EMBL/GenBank/DDBJ databases">
        <title>Rhizobium leguminosarum bv. viciae strain Vaf12 isolated from Vavilovia formosa root nodules from Russia, Dagestan.</title>
        <authorList>
            <person name="Kimeklis A."/>
        </authorList>
    </citation>
    <scope>NUCLEOTIDE SEQUENCE [LARGE SCALE GENOMIC DNA]</scope>
    <source>
        <strain evidence="3 4">Vaf-108</strain>
        <plasmid evidence="4">Plasmid unnamed8 sequence</plasmid>
        <plasmid evidence="3">unnamed8</plasmid>
    </source>
</reference>
<evidence type="ECO:0000313" key="2">
    <source>
        <dbReference type="EMBL" id="API57718.1"/>
    </source>
</evidence>
<dbReference type="RefSeq" id="WP_072642720.1">
    <property type="nucleotide sequence ID" value="NZ_CP018236.1"/>
</dbReference>
<dbReference type="AlphaFoldDB" id="A0A1L3ZQ00"/>
<organism evidence="3 4">
    <name type="scientific">Rhizobium leguminosarum</name>
    <dbReference type="NCBI Taxonomy" id="384"/>
    <lineage>
        <taxon>Bacteria</taxon>
        <taxon>Pseudomonadati</taxon>
        <taxon>Pseudomonadota</taxon>
        <taxon>Alphaproteobacteria</taxon>
        <taxon>Hyphomicrobiales</taxon>
        <taxon>Rhizobiaceae</taxon>
        <taxon>Rhizobium/Agrobacterium group</taxon>
        <taxon>Rhizobium</taxon>
    </lineage>
</organism>
<dbReference type="Pfam" id="PF12697">
    <property type="entry name" value="Abhydrolase_6"/>
    <property type="match status" value="1"/>
</dbReference>
<evidence type="ECO:0000259" key="1">
    <source>
        <dbReference type="Pfam" id="PF12697"/>
    </source>
</evidence>
<dbReference type="Proteomes" id="UP000183050">
    <property type="component" value="Plasmid unnamed8"/>
</dbReference>
<dbReference type="GO" id="GO:0016787">
    <property type="term" value="F:hydrolase activity"/>
    <property type="evidence" value="ECO:0007669"/>
    <property type="project" value="UniProtKB-KW"/>
</dbReference>
<geneLocation type="plasmid" evidence="4">
    <name>unnamed8 sequence</name>
</geneLocation>
<dbReference type="Gene3D" id="3.40.50.1820">
    <property type="entry name" value="alpha/beta hydrolase"/>
    <property type="match status" value="1"/>
</dbReference>